<feature type="non-terminal residue" evidence="1">
    <location>
        <position position="53"/>
    </location>
</feature>
<dbReference type="AlphaFoldDB" id="A0A8X7C5K4"/>
<evidence type="ECO:0000313" key="1">
    <source>
        <dbReference type="EMBL" id="GFY58111.1"/>
    </source>
</evidence>
<organism evidence="1 2">
    <name type="scientific">Trichonephila inaurata madagascariensis</name>
    <dbReference type="NCBI Taxonomy" id="2747483"/>
    <lineage>
        <taxon>Eukaryota</taxon>
        <taxon>Metazoa</taxon>
        <taxon>Ecdysozoa</taxon>
        <taxon>Arthropoda</taxon>
        <taxon>Chelicerata</taxon>
        <taxon>Arachnida</taxon>
        <taxon>Araneae</taxon>
        <taxon>Araneomorphae</taxon>
        <taxon>Entelegynae</taxon>
        <taxon>Araneoidea</taxon>
        <taxon>Nephilidae</taxon>
        <taxon>Trichonephila</taxon>
        <taxon>Trichonephila inaurata</taxon>
    </lineage>
</organism>
<keyword evidence="2" id="KW-1185">Reference proteome</keyword>
<sequence length="53" mass="5744">MLSGPVLSRAPKTLTVEMMAAPFHDLSSKLVLPDLKRAVPLPTLTFTDCSFAK</sequence>
<reference evidence="1" key="1">
    <citation type="submission" date="2020-08" db="EMBL/GenBank/DDBJ databases">
        <title>Multicomponent nature underlies the extraordinary mechanical properties of spider dragline silk.</title>
        <authorList>
            <person name="Kono N."/>
            <person name="Nakamura H."/>
            <person name="Mori M."/>
            <person name="Yoshida Y."/>
            <person name="Ohtoshi R."/>
            <person name="Malay A.D."/>
            <person name="Moran D.A.P."/>
            <person name="Tomita M."/>
            <person name="Numata K."/>
            <person name="Arakawa K."/>
        </authorList>
    </citation>
    <scope>NUCLEOTIDE SEQUENCE</scope>
</reference>
<comment type="caution">
    <text evidence="1">The sequence shown here is derived from an EMBL/GenBank/DDBJ whole genome shotgun (WGS) entry which is preliminary data.</text>
</comment>
<dbReference type="EMBL" id="BMAV01011918">
    <property type="protein sequence ID" value="GFY58111.1"/>
    <property type="molecule type" value="Genomic_DNA"/>
</dbReference>
<accession>A0A8X7C5K4</accession>
<proteinExistence type="predicted"/>
<name>A0A8X7C5K4_9ARAC</name>
<dbReference type="Proteomes" id="UP000886998">
    <property type="component" value="Unassembled WGS sequence"/>
</dbReference>
<gene>
    <name evidence="1" type="ORF">TNIN_120471</name>
</gene>
<protein>
    <submittedName>
        <fullName evidence="1">Uncharacterized protein</fullName>
    </submittedName>
</protein>
<evidence type="ECO:0000313" key="2">
    <source>
        <dbReference type="Proteomes" id="UP000886998"/>
    </source>
</evidence>